<dbReference type="Gene3D" id="1.10.30.10">
    <property type="entry name" value="High mobility group box domain"/>
    <property type="match status" value="2"/>
</dbReference>
<evidence type="ECO:0000256" key="9">
    <source>
        <dbReference type="ARBA" id="ARBA00023163"/>
    </source>
</evidence>
<dbReference type="FunFam" id="1.10.30.10:FF:000043">
    <property type="entry name" value="Transcription factor A, mitochondrial"/>
    <property type="match status" value="1"/>
</dbReference>
<keyword evidence="4" id="KW-0809">Transit peptide</keyword>
<dbReference type="GO" id="GO:0006357">
    <property type="term" value="P:regulation of transcription by RNA polymerase II"/>
    <property type="evidence" value="ECO:0007669"/>
    <property type="project" value="TreeGrafter"/>
</dbReference>
<dbReference type="GO" id="GO:0005634">
    <property type="term" value="C:nucleus"/>
    <property type="evidence" value="ECO:0007669"/>
    <property type="project" value="UniProtKB-UniRule"/>
</dbReference>
<evidence type="ECO:0000256" key="13">
    <source>
        <dbReference type="ARBA" id="ARBA00046467"/>
    </source>
</evidence>
<comment type="subunit">
    <text evidence="13">Monomer; binds DNA as a monomer. Homodimer. Component of the mitochondrial transcription initiation complex, composed at least of TFB2M, TFAM and POLRMT. In this complex TFAM recruits POLRMT to the promoter whereas TFB2M induces structural changes in POLRMT to enable promoter opening and trapping of the DNA non-template strand. Upon metabolic stress, forms a complex composed of FOXO3, SIRT3, TFAM and POLRMT. Interacts with TFB1M and TFB2M. Interacts with CLPX; this enhances DNA-binding.</text>
</comment>
<dbReference type="RefSeq" id="XP_028651237.1">
    <property type="nucleotide sequence ID" value="XM_028795404.1"/>
</dbReference>
<dbReference type="GeneTree" id="ENSGT00440000039001"/>
<keyword evidence="5" id="KW-0805">Transcription regulation</keyword>
<evidence type="ECO:0000256" key="6">
    <source>
        <dbReference type="ARBA" id="ARBA00023125"/>
    </source>
</evidence>
<keyword evidence="6 14" id="KW-0238">DNA-binding</keyword>
<reference evidence="17" key="2">
    <citation type="submission" date="2025-08" db="UniProtKB">
        <authorList>
            <consortium name="Ensembl"/>
        </authorList>
    </citation>
    <scope>IDENTIFICATION</scope>
</reference>
<evidence type="ECO:0000259" key="16">
    <source>
        <dbReference type="PROSITE" id="PS50118"/>
    </source>
</evidence>
<dbReference type="OrthoDB" id="5550281at2759"/>
<dbReference type="InterPro" id="IPR036910">
    <property type="entry name" value="HMG_box_dom_sf"/>
</dbReference>
<feature type="DNA-binding region" description="HMG box" evidence="14">
    <location>
        <begin position="45"/>
        <end position="113"/>
    </location>
</feature>
<dbReference type="SUPFAM" id="SSF47095">
    <property type="entry name" value="HMG-box"/>
    <property type="match status" value="2"/>
</dbReference>
<accession>A0A8C4RLE2</accession>
<dbReference type="InterPro" id="IPR009071">
    <property type="entry name" value="HMG_box_dom"/>
</dbReference>
<proteinExistence type="predicted"/>
<comment type="subcellular location">
    <subcellularLocation>
        <location evidence="1">Mitochondrion matrix</location>
        <location evidence="1">Mitochondrion nucleoid</location>
    </subcellularLocation>
</comment>
<dbReference type="GeneID" id="114646968"/>
<feature type="compositionally biased region" description="Basic residues" evidence="15">
    <location>
        <begin position="269"/>
        <end position="281"/>
    </location>
</feature>
<dbReference type="Ensembl" id="ENSECRT00000003377.1">
    <property type="protein sequence ID" value="ENSECRP00000003320.1"/>
    <property type="gene ID" value="ENSECRG00000002277.1"/>
</dbReference>
<keyword evidence="9" id="KW-0804">Transcription</keyword>
<keyword evidence="14" id="KW-0539">Nucleus</keyword>
<dbReference type="AlphaFoldDB" id="A0A8C4RLE2"/>
<evidence type="ECO:0000256" key="4">
    <source>
        <dbReference type="ARBA" id="ARBA00022946"/>
    </source>
</evidence>
<name>A0A8C4RLE2_ERPCA</name>
<feature type="DNA-binding region" description="HMG box" evidence="14">
    <location>
        <begin position="150"/>
        <end position="214"/>
    </location>
</feature>
<evidence type="ECO:0000256" key="8">
    <source>
        <dbReference type="ARBA" id="ARBA00023159"/>
    </source>
</evidence>
<dbReference type="Proteomes" id="UP000694620">
    <property type="component" value="Chromosome 2"/>
</dbReference>
<evidence type="ECO:0000256" key="11">
    <source>
        <dbReference type="ARBA" id="ARBA00040582"/>
    </source>
</evidence>
<keyword evidence="8" id="KW-0010">Activator</keyword>
<evidence type="ECO:0000313" key="17">
    <source>
        <dbReference type="Ensembl" id="ENSECRP00000003320.1"/>
    </source>
</evidence>
<feature type="compositionally biased region" description="Basic residues" evidence="15">
    <location>
        <begin position="236"/>
        <end position="251"/>
    </location>
</feature>
<evidence type="ECO:0000256" key="7">
    <source>
        <dbReference type="ARBA" id="ARBA00023128"/>
    </source>
</evidence>
<keyword evidence="3" id="KW-0677">Repeat</keyword>
<dbReference type="CDD" id="cd21987">
    <property type="entry name" value="HMG-box_TFAM_rpt2"/>
    <property type="match status" value="1"/>
</dbReference>
<sequence>MVSLISNGAAFFSKAVGFLSTRSFTRCTCEVMKKVSFSTSSLNPPKRPLTGYLRYAMQKQPIILKQYPALRIVEITKKIAQEWRGMTPDQKKPFLEAASLAREKYKQDIEKFNAQLTPAQAAAFKEEKRQKRVKRKLMRRKRELTVLGKPKRPRSAFNIFMAEHFVEAKGVSLQEKMKGLFNEWVRLNSSQKQGYMRLAEDDKIRYKNEIKSWEDHMIRIGREELVRKYISTSVKAKHTKRAKTKAKIQKQKTKDRPTTSKKPALSAARAKRAKKAKKREE</sequence>
<evidence type="ECO:0000256" key="1">
    <source>
        <dbReference type="ARBA" id="ARBA00004436"/>
    </source>
</evidence>
<evidence type="ECO:0000256" key="12">
    <source>
        <dbReference type="ARBA" id="ARBA00045216"/>
    </source>
</evidence>
<evidence type="ECO:0000256" key="3">
    <source>
        <dbReference type="ARBA" id="ARBA00022737"/>
    </source>
</evidence>
<evidence type="ECO:0000313" key="18">
    <source>
        <dbReference type="Proteomes" id="UP000694620"/>
    </source>
</evidence>
<keyword evidence="2" id="KW-0597">Phosphoprotein</keyword>
<dbReference type="GO" id="GO:0042645">
    <property type="term" value="C:mitochondrial nucleoid"/>
    <property type="evidence" value="ECO:0007669"/>
    <property type="project" value="UniProtKB-SubCell"/>
</dbReference>
<evidence type="ECO:0000256" key="10">
    <source>
        <dbReference type="ARBA" id="ARBA00023271"/>
    </source>
</evidence>
<protein>
    <recommendedName>
        <fullName evidence="11">Transcription factor A, mitochondrial</fullName>
    </recommendedName>
</protein>
<reference evidence="17" key="3">
    <citation type="submission" date="2025-09" db="UniProtKB">
        <authorList>
            <consortium name="Ensembl"/>
        </authorList>
    </citation>
    <scope>IDENTIFICATION</scope>
</reference>
<dbReference type="SMART" id="SM00398">
    <property type="entry name" value="HMG"/>
    <property type="match status" value="2"/>
</dbReference>
<keyword evidence="10" id="KW-1135">Mitochondrion nucleoid</keyword>
<keyword evidence="7" id="KW-0496">Mitochondrion</keyword>
<gene>
    <name evidence="17" type="primary">TFAM</name>
    <name evidence="17" type="synonym">tfam</name>
</gene>
<organism evidence="17 18">
    <name type="scientific">Erpetoichthys calabaricus</name>
    <name type="common">Rope fish</name>
    <name type="synonym">Calamoichthys calabaricus</name>
    <dbReference type="NCBI Taxonomy" id="27687"/>
    <lineage>
        <taxon>Eukaryota</taxon>
        <taxon>Metazoa</taxon>
        <taxon>Chordata</taxon>
        <taxon>Craniata</taxon>
        <taxon>Vertebrata</taxon>
        <taxon>Euteleostomi</taxon>
        <taxon>Actinopterygii</taxon>
        <taxon>Polypteriformes</taxon>
        <taxon>Polypteridae</taxon>
        <taxon>Erpetoichthys</taxon>
    </lineage>
</organism>
<keyword evidence="18" id="KW-1185">Reference proteome</keyword>
<dbReference type="GO" id="GO:0003677">
    <property type="term" value="F:DNA binding"/>
    <property type="evidence" value="ECO:0007669"/>
    <property type="project" value="UniProtKB-UniRule"/>
</dbReference>
<feature type="domain" description="HMG box" evidence="16">
    <location>
        <begin position="150"/>
        <end position="214"/>
    </location>
</feature>
<dbReference type="PROSITE" id="PS50118">
    <property type="entry name" value="HMG_BOX_2"/>
    <property type="match status" value="2"/>
</dbReference>
<evidence type="ECO:0000256" key="15">
    <source>
        <dbReference type="SAM" id="MobiDB-lite"/>
    </source>
</evidence>
<evidence type="ECO:0000256" key="5">
    <source>
        <dbReference type="ARBA" id="ARBA00023015"/>
    </source>
</evidence>
<comment type="function">
    <text evidence="12">Binds to the mitochondrial light strand promoter and functions in mitochondrial transcription regulation. Component of the mitochondrial transcription initiation complex, composed at least of TFB2M, TFAM and POLRMT that is required for basal transcription of mitochondrial DNA. In this complex, TFAM recruits POLRMT to a specific promoter whereas TFB2M induces structural changes in POLRMT to enable promoter opening and trapping of the DNA non-template strand. Required for accurate and efficient promoter recognition by the mitochondrial RNA polymerase. Promotes transcription initiation from the HSP1 and the light strand promoter by binding immediately upstream of transcriptional start sites. Is able to unwind DNA. Bends the mitochondrial light strand promoter DNA into a U-turn shape via its HMG boxes. Required for maintenance of normal levels of mitochondrial DNA. May play a role in organizing and compacting mitochondrial DNA.</text>
</comment>
<dbReference type="CTD" id="7019"/>
<dbReference type="PANTHER" id="PTHR48112">
    <property type="entry name" value="HIGH MOBILITY GROUP PROTEIN DSP1"/>
    <property type="match status" value="1"/>
</dbReference>
<feature type="domain" description="HMG box" evidence="16">
    <location>
        <begin position="45"/>
        <end position="113"/>
    </location>
</feature>
<dbReference type="Pfam" id="PF00505">
    <property type="entry name" value="HMG_box"/>
    <property type="match status" value="1"/>
</dbReference>
<dbReference type="Pfam" id="PF09011">
    <property type="entry name" value="HMG_box_2"/>
    <property type="match status" value="1"/>
</dbReference>
<dbReference type="InterPro" id="IPR050342">
    <property type="entry name" value="HMGB"/>
</dbReference>
<evidence type="ECO:0000256" key="14">
    <source>
        <dbReference type="PROSITE-ProRule" id="PRU00267"/>
    </source>
</evidence>
<reference evidence="17" key="1">
    <citation type="submission" date="2021-06" db="EMBL/GenBank/DDBJ databases">
        <authorList>
            <consortium name="Wellcome Sanger Institute Data Sharing"/>
        </authorList>
    </citation>
    <scope>NUCLEOTIDE SEQUENCE [LARGE SCALE GENOMIC DNA]</scope>
</reference>
<evidence type="ECO:0000256" key="2">
    <source>
        <dbReference type="ARBA" id="ARBA00022553"/>
    </source>
</evidence>
<dbReference type="PANTHER" id="PTHR48112:SF36">
    <property type="entry name" value="TRANSCRIPTION FACTOR A, MITOCHONDRIAL"/>
    <property type="match status" value="1"/>
</dbReference>
<feature type="region of interest" description="Disordered" evidence="15">
    <location>
        <begin position="236"/>
        <end position="281"/>
    </location>
</feature>